<dbReference type="EC" id="1.14.15.46" evidence="12"/>
<name>A0A914EHG9_9BILA</name>
<evidence type="ECO:0000256" key="1">
    <source>
        <dbReference type="ARBA" id="ARBA00001974"/>
    </source>
</evidence>
<dbReference type="PANTHER" id="PTHR43876">
    <property type="entry name" value="UBIQUINONE BIOSYNTHESIS MONOOXYGENASE COQ6, MITOCHONDRIAL"/>
    <property type="match status" value="1"/>
</dbReference>
<dbReference type="InterPro" id="IPR010971">
    <property type="entry name" value="UbiH/COQ6"/>
</dbReference>
<dbReference type="InterPro" id="IPR051205">
    <property type="entry name" value="UbiH/COQ6_monooxygenase"/>
</dbReference>
<dbReference type="InterPro" id="IPR036188">
    <property type="entry name" value="FAD/NAD-bd_sf"/>
</dbReference>
<dbReference type="GO" id="GO:0120538">
    <property type="term" value="F:2-methoxy-6-polyprenolphenol 4-hydroxylase activity"/>
    <property type="evidence" value="ECO:0007669"/>
    <property type="project" value="UniProtKB-EC"/>
</dbReference>
<dbReference type="GO" id="GO:0031314">
    <property type="term" value="C:extrinsic component of mitochondrial inner membrane"/>
    <property type="evidence" value="ECO:0007669"/>
    <property type="project" value="UniProtKB-UniRule"/>
</dbReference>
<keyword evidence="6 12" id="KW-0274">FAD</keyword>
<comment type="catalytic activity">
    <reaction evidence="12">
        <text>a 2-methoxy-6-(all-trans-polyprenyl)phenol + 2 reduced [2Fe-2S]-[ferredoxin] + O2 + 2 H(+) = a 2-methoxy-6-(all-trans-polyprenyl)benzene-1,4-diol + 2 oxidized [2Fe-2S]-[ferredoxin] + H2O</text>
        <dbReference type="Rhea" id="RHEA:81183"/>
        <dbReference type="Rhea" id="RHEA-COMP:9551"/>
        <dbReference type="Rhea" id="RHEA-COMP:10000"/>
        <dbReference type="Rhea" id="RHEA-COMP:10001"/>
        <dbReference type="Rhea" id="RHEA-COMP:10858"/>
        <dbReference type="ChEBI" id="CHEBI:15377"/>
        <dbReference type="ChEBI" id="CHEBI:15378"/>
        <dbReference type="ChEBI" id="CHEBI:15379"/>
        <dbReference type="ChEBI" id="CHEBI:33737"/>
        <dbReference type="ChEBI" id="CHEBI:33738"/>
        <dbReference type="ChEBI" id="CHEBI:62731"/>
        <dbReference type="ChEBI" id="CHEBI:84166"/>
        <dbReference type="EC" id="1.14.15.46"/>
    </reaction>
</comment>
<comment type="pathway">
    <text evidence="12">Cofactor biosynthesis; ubiquinone biosynthesis.</text>
</comment>
<evidence type="ECO:0000259" key="13">
    <source>
        <dbReference type="Pfam" id="PF01494"/>
    </source>
</evidence>
<evidence type="ECO:0000256" key="6">
    <source>
        <dbReference type="ARBA" id="ARBA00022827"/>
    </source>
</evidence>
<dbReference type="GO" id="GO:0071949">
    <property type="term" value="F:FAD binding"/>
    <property type="evidence" value="ECO:0007669"/>
    <property type="project" value="InterPro"/>
</dbReference>
<keyword evidence="7" id="KW-0809">Transit peptide</keyword>
<evidence type="ECO:0000256" key="5">
    <source>
        <dbReference type="ARBA" id="ARBA00022792"/>
    </source>
</evidence>
<dbReference type="SUPFAM" id="SSF51905">
    <property type="entry name" value="FAD/NAD(P)-binding domain"/>
    <property type="match status" value="1"/>
</dbReference>
<dbReference type="FunFam" id="3.50.50.60:FF:000021">
    <property type="entry name" value="Ubiquinone biosynthesis monooxygenase COQ6"/>
    <property type="match status" value="1"/>
</dbReference>
<dbReference type="AlphaFoldDB" id="A0A914EHG9"/>
<proteinExistence type="inferred from homology"/>
<dbReference type="GO" id="GO:0106364">
    <property type="term" value="F:4-hydroxy-3-all-trans-polyprenylbenzoate oxygenase activity"/>
    <property type="evidence" value="ECO:0007669"/>
    <property type="project" value="UniProtKB-EC"/>
</dbReference>
<comment type="function">
    <text evidence="12">FAD-dependent monooxygenase required for two non-consecutive steps during ubiquinone biosynthesis. Required for the C5-ring hydroxylation during ubiquinone biosynthesis by catalyzing the hydroxylation of 4-hydroxy-3-(all-trans-polyprenyl)benzoic acid to 3,4-dihydroxy-5-(all-trans-polyprenyl)benzoic acid. Also acts downstream of coq4, for the C1-hydroxylation during ubiquinone biosynthesis by catalyzing the hydroxylation of 2-methoxy-6-(all-trans-polyprenyl)phenol to 2-methoxy-6-(all-trans-polyprenyl)benzene-1,4-diol. The electrons required for the hydroxylation reaction are funneled indirectly to coq6 from NADPH via a ferredoxin/ferredoxin reductase system.</text>
</comment>
<sequence>MKFSSSAPCSSNFYDIVIVGGGLVGNAMACSIGLNETLKSQKVLLLESGKPKSLGTPPNEYSNRVSAISPASIRLFKKLGIWDRLNQYRTSSVTDLYVLDSCSRSRIRFERLNSNEEIAYIVENDAIISSLYDVIRERCGNVTIRAGSSMKNCVLTAGLTDLVSLTLADESSIETSLIIGADGQKSKVREEMGVEYTGWNYEQMGLVATLRINTDSANTIAWQRFTPFGPIALLPLSQEYSSLVWTTTVEDAKRLLALPPDRFVDELNHYLHTDASQNAFTNQTLFLLEKLGHVVCNTRESNYIQPPMVISLQSDTRAAFPLGFGHVSEYVKPRAALIGDAAHRVHPLAGQGVNLGWSDVQILTETLERAVKDGADLGSLTYLNDYGTESQRKNVPKMVAIDWLNRLYRTDFEPIVFLRSIGLSTVDKILPLKDLITYAASR</sequence>
<dbReference type="PRINTS" id="PR00420">
    <property type="entry name" value="RNGMNOXGNASE"/>
</dbReference>
<comment type="subunit">
    <text evidence="12">Component of a multi-subunit COQ enzyme complex.</text>
</comment>
<dbReference type="InterPro" id="IPR002938">
    <property type="entry name" value="FAD-bd"/>
</dbReference>
<keyword evidence="3 12" id="KW-0285">Flavoprotein</keyword>
<keyword evidence="8 12" id="KW-0560">Oxidoreductase</keyword>
<accession>A0A914EHG9</accession>
<dbReference type="EC" id="1.14.15.45" evidence="12"/>
<dbReference type="NCBIfam" id="TIGR01988">
    <property type="entry name" value="Ubi-OHases"/>
    <property type="match status" value="1"/>
</dbReference>
<evidence type="ECO:0000256" key="9">
    <source>
        <dbReference type="ARBA" id="ARBA00023033"/>
    </source>
</evidence>
<protein>
    <recommendedName>
        <fullName evidence="12">Ubiquinone biosynthesis monooxygenase COQ6, mitochondrial</fullName>
        <ecNumber evidence="12">1.14.15.45</ecNumber>
    </recommendedName>
    <alternativeName>
        <fullName evidence="12">2-methoxy-6-polyprenolphenol 4-hydroxylase</fullName>
        <ecNumber evidence="12">1.14.15.46</ecNumber>
    </alternativeName>
</protein>
<comment type="cofactor">
    <cofactor evidence="1 12">
        <name>FAD</name>
        <dbReference type="ChEBI" id="CHEBI:57692"/>
    </cofactor>
</comment>
<evidence type="ECO:0000313" key="14">
    <source>
        <dbReference type="Proteomes" id="UP000887540"/>
    </source>
</evidence>
<dbReference type="WBParaSite" id="ACRNAN_scaffold839.g16913.t1">
    <property type="protein sequence ID" value="ACRNAN_scaffold839.g16913.t1"/>
    <property type="gene ID" value="ACRNAN_scaffold839.g16913"/>
</dbReference>
<feature type="domain" description="FAD-binding" evidence="13">
    <location>
        <begin position="314"/>
        <end position="377"/>
    </location>
</feature>
<evidence type="ECO:0000256" key="10">
    <source>
        <dbReference type="ARBA" id="ARBA00023128"/>
    </source>
</evidence>
<evidence type="ECO:0000313" key="15">
    <source>
        <dbReference type="WBParaSite" id="ACRNAN_scaffold839.g16913.t1"/>
    </source>
</evidence>
<feature type="domain" description="FAD-binding" evidence="13">
    <location>
        <begin position="15"/>
        <end position="281"/>
    </location>
</feature>
<keyword evidence="14" id="KW-1185">Reference proteome</keyword>
<evidence type="ECO:0000256" key="2">
    <source>
        <dbReference type="ARBA" id="ARBA00005349"/>
    </source>
</evidence>
<dbReference type="Proteomes" id="UP000887540">
    <property type="component" value="Unplaced"/>
</dbReference>
<organism evidence="14 15">
    <name type="scientific">Acrobeloides nanus</name>
    <dbReference type="NCBI Taxonomy" id="290746"/>
    <lineage>
        <taxon>Eukaryota</taxon>
        <taxon>Metazoa</taxon>
        <taxon>Ecdysozoa</taxon>
        <taxon>Nematoda</taxon>
        <taxon>Chromadorea</taxon>
        <taxon>Rhabditida</taxon>
        <taxon>Tylenchina</taxon>
        <taxon>Cephalobomorpha</taxon>
        <taxon>Cephaloboidea</taxon>
        <taxon>Cephalobidae</taxon>
        <taxon>Acrobeloides</taxon>
    </lineage>
</organism>
<dbReference type="GO" id="GO:0016712">
    <property type="term" value="F:oxidoreductase activity, acting on paired donors, with incorporation or reduction of molecular oxygen, reduced flavin or flavoprotein as one donor, and incorporation of one atom of oxygen"/>
    <property type="evidence" value="ECO:0007669"/>
    <property type="project" value="UniProtKB-UniRule"/>
</dbReference>
<evidence type="ECO:0000256" key="12">
    <source>
        <dbReference type="HAMAP-Rule" id="MF_03193"/>
    </source>
</evidence>
<evidence type="ECO:0000256" key="7">
    <source>
        <dbReference type="ARBA" id="ARBA00022946"/>
    </source>
</evidence>
<dbReference type="InterPro" id="IPR000689">
    <property type="entry name" value="UbQ_mOase_COQ6"/>
</dbReference>
<keyword evidence="9 12" id="KW-0503">Monooxygenase</keyword>
<keyword evidence="4 12" id="KW-0831">Ubiquinone biosynthesis</keyword>
<keyword evidence="10 12" id="KW-0496">Mitochondrion</keyword>
<evidence type="ECO:0000256" key="3">
    <source>
        <dbReference type="ARBA" id="ARBA00022630"/>
    </source>
</evidence>
<dbReference type="FunFam" id="3.50.50.60:FF:000086">
    <property type="entry name" value="Ubiquinone biosynthesis monooxygenase COQ6, mitochondrial"/>
    <property type="match status" value="1"/>
</dbReference>
<dbReference type="Gene3D" id="3.50.50.60">
    <property type="entry name" value="FAD/NAD(P)-binding domain"/>
    <property type="match status" value="2"/>
</dbReference>
<comment type="similarity">
    <text evidence="2 12">Belongs to the UbiH/COQ6 family.</text>
</comment>
<dbReference type="NCBIfam" id="TIGR01989">
    <property type="entry name" value="COQ6"/>
    <property type="match status" value="1"/>
</dbReference>
<evidence type="ECO:0000256" key="11">
    <source>
        <dbReference type="ARBA" id="ARBA00023136"/>
    </source>
</evidence>
<evidence type="ECO:0000256" key="4">
    <source>
        <dbReference type="ARBA" id="ARBA00022688"/>
    </source>
</evidence>
<keyword evidence="5 12" id="KW-0999">Mitochondrion inner membrane</keyword>
<dbReference type="PROSITE" id="PS01304">
    <property type="entry name" value="UBIH"/>
    <property type="match status" value="1"/>
</dbReference>
<dbReference type="Pfam" id="PF01494">
    <property type="entry name" value="FAD_binding_3"/>
    <property type="match status" value="2"/>
</dbReference>
<reference evidence="15" key="1">
    <citation type="submission" date="2022-11" db="UniProtKB">
        <authorList>
            <consortium name="WormBaseParasite"/>
        </authorList>
    </citation>
    <scope>IDENTIFICATION</scope>
</reference>
<comment type="subcellular location">
    <subcellularLocation>
        <location evidence="12">Mitochondrion inner membrane</location>
        <topology evidence="12">Peripheral membrane protein</topology>
        <orientation evidence="12">Matrix side</orientation>
    </subcellularLocation>
</comment>
<dbReference type="InterPro" id="IPR018168">
    <property type="entry name" value="Ubi_Hdrlase_CS"/>
</dbReference>
<keyword evidence="11 12" id="KW-0472">Membrane</keyword>
<dbReference type="PANTHER" id="PTHR43876:SF7">
    <property type="entry name" value="UBIQUINONE BIOSYNTHESIS MONOOXYGENASE COQ6, MITOCHONDRIAL"/>
    <property type="match status" value="1"/>
</dbReference>
<comment type="catalytic activity">
    <reaction evidence="12">
        <text>a 4-hydroxy-3-(all-trans-polyprenyl)benzoate + 2 reduced [2Fe-2S]-[ferredoxin] + O2 + 2 H(+) = a 3,4-dihydroxy-5-(all-trans-polyprenyl)benzoate + 2 oxidized [2Fe-2S]-[ferredoxin] + H2O</text>
        <dbReference type="Rhea" id="RHEA:81195"/>
        <dbReference type="Rhea" id="RHEA-COMP:9514"/>
        <dbReference type="Rhea" id="RHEA-COMP:10000"/>
        <dbReference type="Rhea" id="RHEA-COMP:10001"/>
        <dbReference type="Rhea" id="RHEA-COMP:10930"/>
        <dbReference type="ChEBI" id="CHEBI:15377"/>
        <dbReference type="ChEBI" id="CHEBI:15378"/>
        <dbReference type="ChEBI" id="CHEBI:15379"/>
        <dbReference type="ChEBI" id="CHEBI:33737"/>
        <dbReference type="ChEBI" id="CHEBI:33738"/>
        <dbReference type="ChEBI" id="CHEBI:64694"/>
        <dbReference type="ChEBI" id="CHEBI:78396"/>
        <dbReference type="EC" id="1.14.15.45"/>
    </reaction>
</comment>
<dbReference type="HAMAP" id="MF_03193">
    <property type="entry name" value="COQ6_monooxygenase"/>
    <property type="match status" value="1"/>
</dbReference>
<evidence type="ECO:0000256" key="8">
    <source>
        <dbReference type="ARBA" id="ARBA00023002"/>
    </source>
</evidence>